<proteinExistence type="inferred from homology"/>
<comment type="caution">
    <text evidence="4">The sequence shown here is derived from an EMBL/GenBank/DDBJ whole genome shotgun (WGS) entry which is preliminary data.</text>
</comment>
<dbReference type="InterPro" id="IPR050268">
    <property type="entry name" value="NADH-dep_flavin_reductase"/>
</dbReference>
<dbReference type="PANTHER" id="PTHR30466">
    <property type="entry name" value="FLAVIN REDUCTASE"/>
    <property type="match status" value="1"/>
</dbReference>
<evidence type="ECO:0000256" key="1">
    <source>
        <dbReference type="ARBA" id="ARBA00008898"/>
    </source>
</evidence>
<comment type="similarity">
    <text evidence="1">Belongs to the non-flavoprotein flavin reductase family.</text>
</comment>
<evidence type="ECO:0000313" key="5">
    <source>
        <dbReference type="Proteomes" id="UP001500016"/>
    </source>
</evidence>
<dbReference type="RefSeq" id="WP_344534607.1">
    <property type="nucleotide sequence ID" value="NZ_BAAAPE010000024.1"/>
</dbReference>
<dbReference type="InterPro" id="IPR012349">
    <property type="entry name" value="Split_barrel_FMN-bd"/>
</dbReference>
<reference evidence="4 5" key="1">
    <citation type="journal article" date="2019" name="Int. J. Syst. Evol. Microbiol.">
        <title>The Global Catalogue of Microorganisms (GCM) 10K type strain sequencing project: providing services to taxonomists for standard genome sequencing and annotation.</title>
        <authorList>
            <consortium name="The Broad Institute Genomics Platform"/>
            <consortium name="The Broad Institute Genome Sequencing Center for Infectious Disease"/>
            <person name="Wu L."/>
            <person name="Ma J."/>
        </authorList>
    </citation>
    <scope>NUCLEOTIDE SEQUENCE [LARGE SCALE GENOMIC DNA]</scope>
    <source>
        <strain evidence="4 5">JCM 15478</strain>
    </source>
</reference>
<evidence type="ECO:0000313" key="4">
    <source>
        <dbReference type="EMBL" id="GAA2100704.1"/>
    </source>
</evidence>
<dbReference type="Pfam" id="PF01613">
    <property type="entry name" value="Flavin_Reduct"/>
    <property type="match status" value="1"/>
</dbReference>
<dbReference type="SMART" id="SM00903">
    <property type="entry name" value="Flavin_Reduct"/>
    <property type="match status" value="1"/>
</dbReference>
<feature type="domain" description="Flavin reductase like" evidence="3">
    <location>
        <begin position="26"/>
        <end position="169"/>
    </location>
</feature>
<keyword evidence="5" id="KW-1185">Reference proteome</keyword>
<accession>A0ABN2WWV7</accession>
<dbReference type="InterPro" id="IPR002563">
    <property type="entry name" value="Flavin_Rdtase-like_dom"/>
</dbReference>
<dbReference type="SUPFAM" id="SSF50475">
    <property type="entry name" value="FMN-binding split barrel"/>
    <property type="match status" value="1"/>
</dbReference>
<keyword evidence="2" id="KW-0560">Oxidoreductase</keyword>
<dbReference type="Proteomes" id="UP001500016">
    <property type="component" value="Unassembled WGS sequence"/>
</dbReference>
<evidence type="ECO:0000259" key="3">
    <source>
        <dbReference type="SMART" id="SM00903"/>
    </source>
</evidence>
<evidence type="ECO:0000256" key="2">
    <source>
        <dbReference type="ARBA" id="ARBA00023002"/>
    </source>
</evidence>
<dbReference type="Gene3D" id="2.30.110.10">
    <property type="entry name" value="Electron Transport, Fmn-binding Protein, Chain A"/>
    <property type="match status" value="1"/>
</dbReference>
<dbReference type="PANTHER" id="PTHR30466:SF11">
    <property type="entry name" value="FLAVIN-DEPENDENT MONOOXYGENASE, REDUCTASE SUBUNIT HSAB"/>
    <property type="match status" value="1"/>
</dbReference>
<name>A0ABN2WWV7_9ACTN</name>
<protein>
    <submittedName>
        <fullName evidence="4">Flavin reductase family protein</fullName>
    </submittedName>
</protein>
<organism evidence="4 5">
    <name type="scientific">Streptomyces albiaxialis</name>
    <dbReference type="NCBI Taxonomy" id="329523"/>
    <lineage>
        <taxon>Bacteria</taxon>
        <taxon>Bacillati</taxon>
        <taxon>Actinomycetota</taxon>
        <taxon>Actinomycetes</taxon>
        <taxon>Kitasatosporales</taxon>
        <taxon>Streptomycetaceae</taxon>
        <taxon>Streptomyces</taxon>
    </lineage>
</organism>
<sequence length="178" mass="18824">MTAPGAQRAGPGAPTVPEQGAFREVMGHFATGVVAVTGLAGHAPAGLAVNSFTSVSLAPPLVSFCVARTSRTWPRIRGTGLVCVNILHEDQRDISRRMATSGGDKFRGLTWTDSPSGLPLIDGVIGWLECAVDDEHPAGDHAIVVARVRHMEARGADRPLVFYRGGYSRLTALPDKKS</sequence>
<dbReference type="EMBL" id="BAAAPE010000024">
    <property type="protein sequence ID" value="GAA2100704.1"/>
    <property type="molecule type" value="Genomic_DNA"/>
</dbReference>
<gene>
    <name evidence="4" type="ORF">GCM10009801_73390</name>
</gene>